<reference evidence="1" key="1">
    <citation type="submission" date="2014-11" db="EMBL/GenBank/DDBJ databases">
        <authorList>
            <person name="Amaro Gonzalez C."/>
        </authorList>
    </citation>
    <scope>NUCLEOTIDE SEQUENCE</scope>
</reference>
<accession>A0A0E9P770</accession>
<dbReference type="AlphaFoldDB" id="A0A0E9P770"/>
<sequence>MSRFPKGINITSIRSC</sequence>
<protein>
    <submittedName>
        <fullName evidence="1">Uncharacterized protein</fullName>
    </submittedName>
</protein>
<organism evidence="1">
    <name type="scientific">Anguilla anguilla</name>
    <name type="common">European freshwater eel</name>
    <name type="synonym">Muraena anguilla</name>
    <dbReference type="NCBI Taxonomy" id="7936"/>
    <lineage>
        <taxon>Eukaryota</taxon>
        <taxon>Metazoa</taxon>
        <taxon>Chordata</taxon>
        <taxon>Craniata</taxon>
        <taxon>Vertebrata</taxon>
        <taxon>Euteleostomi</taxon>
        <taxon>Actinopterygii</taxon>
        <taxon>Neopterygii</taxon>
        <taxon>Teleostei</taxon>
        <taxon>Anguilliformes</taxon>
        <taxon>Anguillidae</taxon>
        <taxon>Anguilla</taxon>
    </lineage>
</organism>
<name>A0A0E9P770_ANGAN</name>
<evidence type="ECO:0000313" key="1">
    <source>
        <dbReference type="EMBL" id="JAH00364.1"/>
    </source>
</evidence>
<proteinExistence type="predicted"/>
<reference evidence="1" key="2">
    <citation type="journal article" date="2015" name="Fish Shellfish Immunol.">
        <title>Early steps in the European eel (Anguilla anguilla)-Vibrio vulnificus interaction in the gills: Role of the RtxA13 toxin.</title>
        <authorList>
            <person name="Callol A."/>
            <person name="Pajuelo D."/>
            <person name="Ebbesson L."/>
            <person name="Teles M."/>
            <person name="MacKenzie S."/>
            <person name="Amaro C."/>
        </authorList>
    </citation>
    <scope>NUCLEOTIDE SEQUENCE</scope>
</reference>
<dbReference type="EMBL" id="GBXM01108213">
    <property type="protein sequence ID" value="JAH00364.1"/>
    <property type="molecule type" value="Transcribed_RNA"/>
</dbReference>